<organism evidence="3 4">
    <name type="scientific">Mycena venus</name>
    <dbReference type="NCBI Taxonomy" id="2733690"/>
    <lineage>
        <taxon>Eukaryota</taxon>
        <taxon>Fungi</taxon>
        <taxon>Dikarya</taxon>
        <taxon>Basidiomycota</taxon>
        <taxon>Agaricomycotina</taxon>
        <taxon>Agaricomycetes</taxon>
        <taxon>Agaricomycetidae</taxon>
        <taxon>Agaricales</taxon>
        <taxon>Marasmiineae</taxon>
        <taxon>Mycenaceae</taxon>
        <taxon>Mycena</taxon>
    </lineage>
</organism>
<evidence type="ECO:0000256" key="1">
    <source>
        <dbReference type="ARBA" id="ARBA00022737"/>
    </source>
</evidence>
<protein>
    <submittedName>
        <fullName evidence="3">NACHT domain-containing protein</fullName>
    </submittedName>
</protein>
<gene>
    <name evidence="3" type="ORF">MVEN_00241300</name>
</gene>
<name>A0A8H6Z3E7_9AGAR</name>
<keyword evidence="4" id="KW-1185">Reference proteome</keyword>
<dbReference type="Pfam" id="PF24883">
    <property type="entry name" value="NPHP3_N"/>
    <property type="match status" value="1"/>
</dbReference>
<sequence>MPPLAFFSGYGKNGKNEQKTRFKVTNHIYGGVGGHGGGGGAQGQGGAGGAGEGPTLNYYIEAEEGNVKHIHRHGEPVPSPTTVFFGYMALLVLESPPLRSPFASSWRRKVASGASFFFKRKHSSRGNAKRLFPTLAYQLALVNSRLKHAISPKIEENPSILDRSLSTQLRKLILEPCRQSSYRRTLVIVVDGLDECDGHNIQQEILRSIGTALDEGPLPLRFFVTSRLEPHICEMFTGVLKGIHRPVNIEQSFEAVQKYLVDEFARIHRDHRRTMSTVTLPWPSQKIIADLVKKSSGYFIYASTVIKFIDDKNFRPTERLQVIVGTKKPDSESPFAALDELYTQILSMVPNRPRLLKILTIIGWKVDLPFGYTDHLLDLDPGDVHLALRGLQSVIRLKKPEPDREDPDIDPKTYPEILVHHASFYDFLQDRTRAGKFYVGDGPHLTDVCCHILKALSYMYEDSSWNTSRRIHVSK</sequence>
<evidence type="ECO:0000259" key="2">
    <source>
        <dbReference type="Pfam" id="PF24883"/>
    </source>
</evidence>
<proteinExistence type="predicted"/>
<feature type="domain" description="Nephrocystin 3-like N-terminal" evidence="2">
    <location>
        <begin position="109"/>
        <end position="227"/>
    </location>
</feature>
<dbReference type="OrthoDB" id="4760524at2759"/>
<comment type="caution">
    <text evidence="3">The sequence shown here is derived from an EMBL/GenBank/DDBJ whole genome shotgun (WGS) entry which is preliminary data.</text>
</comment>
<dbReference type="AlphaFoldDB" id="A0A8H6Z3E7"/>
<dbReference type="PANTHER" id="PTHR10039:SF14">
    <property type="entry name" value="NACHT DOMAIN-CONTAINING PROTEIN"/>
    <property type="match status" value="1"/>
</dbReference>
<accession>A0A8H6Z3E7</accession>
<keyword evidence="1" id="KW-0677">Repeat</keyword>
<dbReference type="PANTHER" id="PTHR10039">
    <property type="entry name" value="AMELOGENIN"/>
    <property type="match status" value="1"/>
</dbReference>
<dbReference type="Proteomes" id="UP000620124">
    <property type="component" value="Unassembled WGS sequence"/>
</dbReference>
<dbReference type="EMBL" id="JACAZI010000002">
    <property type="protein sequence ID" value="KAF7369141.1"/>
    <property type="molecule type" value="Genomic_DNA"/>
</dbReference>
<reference evidence="3" key="1">
    <citation type="submission" date="2020-05" db="EMBL/GenBank/DDBJ databases">
        <title>Mycena genomes resolve the evolution of fungal bioluminescence.</title>
        <authorList>
            <person name="Tsai I.J."/>
        </authorList>
    </citation>
    <scope>NUCLEOTIDE SEQUENCE</scope>
    <source>
        <strain evidence="3">CCC161011</strain>
    </source>
</reference>
<dbReference type="InterPro" id="IPR056884">
    <property type="entry name" value="NPHP3-like_N"/>
</dbReference>
<evidence type="ECO:0000313" key="4">
    <source>
        <dbReference type="Proteomes" id="UP000620124"/>
    </source>
</evidence>
<evidence type="ECO:0000313" key="3">
    <source>
        <dbReference type="EMBL" id="KAF7369141.1"/>
    </source>
</evidence>